<dbReference type="SUPFAM" id="SSF54637">
    <property type="entry name" value="Thioesterase/thiol ester dehydrase-isomerase"/>
    <property type="match status" value="1"/>
</dbReference>
<evidence type="ECO:0000313" key="3">
    <source>
        <dbReference type="EMBL" id="KAJ9138206.1"/>
    </source>
</evidence>
<sequence>MTAHFEFLSRTEAGSCAMVVEEVKLGRQLSVLHVTLFQNGLLSQAPWIDTALSRKEVTAYVTMTNLGVEKGLSLPTGFSLEPPPPPADLPKLSKDQDALWGRLQFPKHGGFGSMRVLKNVEYYIPKRGQSSKSVIDAWIRLASGEGFTNTSLGYVADCYPYVVESYRPNPPSSGSPKGEGVEPFPFDQAFWYPTVTLNLELKKSVPETGVEWLFMRVQSKQVKKGRLDLEVIIMDEAGELVALSQHVNLIVGGERNLSKRRTKQGQL</sequence>
<dbReference type="Pfam" id="PF20789">
    <property type="entry name" value="4HBT_3C"/>
    <property type="match status" value="1"/>
</dbReference>
<keyword evidence="4" id="KW-1185">Reference proteome</keyword>
<dbReference type="InterPro" id="IPR049450">
    <property type="entry name" value="ACOT8-like_C"/>
</dbReference>
<evidence type="ECO:0000259" key="2">
    <source>
        <dbReference type="Pfam" id="PF20789"/>
    </source>
</evidence>
<dbReference type="InterPro" id="IPR052389">
    <property type="entry name" value="Sec_Metab_Biosynth-Assoc"/>
</dbReference>
<dbReference type="InterPro" id="IPR029069">
    <property type="entry name" value="HotDog_dom_sf"/>
</dbReference>
<dbReference type="InterPro" id="IPR042171">
    <property type="entry name" value="Acyl-CoA_hotdog"/>
</dbReference>
<feature type="domain" description="Acyl-CoA thioesterase-like C-terminal" evidence="2">
    <location>
        <begin position="114"/>
        <end position="249"/>
    </location>
</feature>
<protein>
    <submittedName>
        <fullName evidence="3">Thioesterase-like superfamily-domain-containing protein</fullName>
    </submittedName>
</protein>
<dbReference type="Proteomes" id="UP001174694">
    <property type="component" value="Unassembled WGS sequence"/>
</dbReference>
<accession>A0AA38RQ69</accession>
<evidence type="ECO:0000313" key="4">
    <source>
        <dbReference type="Proteomes" id="UP001174694"/>
    </source>
</evidence>
<dbReference type="Gene3D" id="2.40.160.210">
    <property type="entry name" value="Acyl-CoA thioesterase, double hotdog domain"/>
    <property type="match status" value="1"/>
</dbReference>
<feature type="domain" description="Acyl-CoA thioesterase-like N-terminal HotDog" evidence="1">
    <location>
        <begin position="2"/>
        <end position="62"/>
    </location>
</feature>
<name>A0AA38RQ69_9PEZI</name>
<dbReference type="Pfam" id="PF13622">
    <property type="entry name" value="4HBT_3"/>
    <property type="match status" value="1"/>
</dbReference>
<proteinExistence type="predicted"/>
<organism evidence="3 4">
    <name type="scientific">Pleurostoma richardsiae</name>
    <dbReference type="NCBI Taxonomy" id="41990"/>
    <lineage>
        <taxon>Eukaryota</taxon>
        <taxon>Fungi</taxon>
        <taxon>Dikarya</taxon>
        <taxon>Ascomycota</taxon>
        <taxon>Pezizomycotina</taxon>
        <taxon>Sordariomycetes</taxon>
        <taxon>Sordariomycetidae</taxon>
        <taxon>Calosphaeriales</taxon>
        <taxon>Pleurostomataceae</taxon>
        <taxon>Pleurostoma</taxon>
    </lineage>
</organism>
<evidence type="ECO:0000259" key="1">
    <source>
        <dbReference type="Pfam" id="PF13622"/>
    </source>
</evidence>
<dbReference type="PANTHER" id="PTHR38110">
    <property type="entry name" value="CHROMOSOME 23, WHOLE GENOME SHOTGUN SEQUENCE"/>
    <property type="match status" value="1"/>
</dbReference>
<dbReference type="PANTHER" id="PTHR38110:SF1">
    <property type="entry name" value="THIOESTERASE DOMAIN-CONTAINING PROTEIN"/>
    <property type="match status" value="1"/>
</dbReference>
<dbReference type="AlphaFoldDB" id="A0AA38RQ69"/>
<dbReference type="EMBL" id="JANBVO010000031">
    <property type="protein sequence ID" value="KAJ9138206.1"/>
    <property type="molecule type" value="Genomic_DNA"/>
</dbReference>
<comment type="caution">
    <text evidence="3">The sequence shown here is derived from an EMBL/GenBank/DDBJ whole genome shotgun (WGS) entry which is preliminary data.</text>
</comment>
<gene>
    <name evidence="3" type="ORF">NKR23_g8704</name>
</gene>
<reference evidence="3" key="1">
    <citation type="submission" date="2022-07" db="EMBL/GenBank/DDBJ databases">
        <title>Fungi with potential for degradation of polypropylene.</title>
        <authorList>
            <person name="Gostincar C."/>
        </authorList>
    </citation>
    <scope>NUCLEOTIDE SEQUENCE</scope>
    <source>
        <strain evidence="3">EXF-13308</strain>
    </source>
</reference>
<dbReference type="InterPro" id="IPR049449">
    <property type="entry name" value="TesB_ACOT8-like_N"/>
</dbReference>